<dbReference type="STRING" id="1391654.AKJ09_06340"/>
<gene>
    <name evidence="1" type="ORF">AKJ09_06340</name>
</gene>
<organism evidence="1 2">
    <name type="scientific">Labilithrix luteola</name>
    <dbReference type="NCBI Taxonomy" id="1391654"/>
    <lineage>
        <taxon>Bacteria</taxon>
        <taxon>Pseudomonadati</taxon>
        <taxon>Myxococcota</taxon>
        <taxon>Polyangia</taxon>
        <taxon>Polyangiales</taxon>
        <taxon>Labilitrichaceae</taxon>
        <taxon>Labilithrix</taxon>
    </lineage>
</organism>
<dbReference type="KEGG" id="llu:AKJ09_06340"/>
<dbReference type="EMBL" id="CP012333">
    <property type="protein sequence ID" value="AKU99676.1"/>
    <property type="molecule type" value="Genomic_DNA"/>
</dbReference>
<dbReference type="AlphaFoldDB" id="A0A0K1Q1Z5"/>
<reference evidence="1 2" key="1">
    <citation type="submission" date="2015-08" db="EMBL/GenBank/DDBJ databases">
        <authorList>
            <person name="Babu N.S."/>
            <person name="Beckwith C.J."/>
            <person name="Beseler K.G."/>
            <person name="Brison A."/>
            <person name="Carone J.V."/>
            <person name="Caskin T.P."/>
            <person name="Diamond M."/>
            <person name="Durham M.E."/>
            <person name="Foxe J.M."/>
            <person name="Go M."/>
            <person name="Henderson B.A."/>
            <person name="Jones I.B."/>
            <person name="McGettigan J.A."/>
            <person name="Micheletti S.J."/>
            <person name="Nasrallah M.E."/>
            <person name="Ortiz D."/>
            <person name="Piller C.R."/>
            <person name="Privatt S.R."/>
            <person name="Schneider S.L."/>
            <person name="Sharp S."/>
            <person name="Smith T.C."/>
            <person name="Stanton J.D."/>
            <person name="Ullery H.E."/>
            <person name="Wilson R.J."/>
            <person name="Serrano M.G."/>
            <person name="Buck G."/>
            <person name="Lee V."/>
            <person name="Wang Y."/>
            <person name="Carvalho R."/>
            <person name="Voegtly L."/>
            <person name="Shi R."/>
            <person name="Duckworth R."/>
            <person name="Johnson A."/>
            <person name="Loviza R."/>
            <person name="Walstead R."/>
            <person name="Shah Z."/>
            <person name="Kiflezghi M."/>
            <person name="Wade K."/>
            <person name="Ball S.L."/>
            <person name="Bradley K.W."/>
            <person name="Asai D.J."/>
            <person name="Bowman C.A."/>
            <person name="Russell D.A."/>
            <person name="Pope W.H."/>
            <person name="Jacobs-Sera D."/>
            <person name="Hendrix R.W."/>
            <person name="Hatfull G.F."/>
        </authorList>
    </citation>
    <scope>NUCLEOTIDE SEQUENCE [LARGE SCALE GENOMIC DNA]</scope>
    <source>
        <strain evidence="1 2">DSM 27648</strain>
    </source>
</reference>
<sequence>MPDRDLRFVVWHHARLDSTSTRPHRPELNVGGEAYGKKGYAVSLRNEKSSRHLRVFGVRRWREVALSVPNTCHQAGLAGLARFT</sequence>
<evidence type="ECO:0000313" key="2">
    <source>
        <dbReference type="Proteomes" id="UP000064967"/>
    </source>
</evidence>
<name>A0A0K1Q1Z5_9BACT</name>
<evidence type="ECO:0000313" key="1">
    <source>
        <dbReference type="EMBL" id="AKU99676.1"/>
    </source>
</evidence>
<protein>
    <submittedName>
        <fullName evidence="1">Uncharacterized protein</fullName>
    </submittedName>
</protein>
<proteinExistence type="predicted"/>
<accession>A0A0K1Q1Z5</accession>
<keyword evidence="2" id="KW-1185">Reference proteome</keyword>
<dbReference type="Proteomes" id="UP000064967">
    <property type="component" value="Chromosome"/>
</dbReference>